<proteinExistence type="predicted"/>
<dbReference type="AlphaFoldDB" id="A0A2J0LEX1"/>
<evidence type="ECO:0000313" key="4">
    <source>
        <dbReference type="Proteomes" id="UP000231267"/>
    </source>
</evidence>
<protein>
    <recommendedName>
        <fullName evidence="2">HTH cro/C1-type domain-containing protein</fullName>
    </recommendedName>
</protein>
<dbReference type="InterPro" id="IPR010982">
    <property type="entry name" value="Lambda_DNA-bd_dom_sf"/>
</dbReference>
<dbReference type="SMART" id="SM00530">
    <property type="entry name" value="HTH_XRE"/>
    <property type="match status" value="1"/>
</dbReference>
<reference evidence="3 4" key="1">
    <citation type="submission" date="2017-09" db="EMBL/GenBank/DDBJ databases">
        <title>Depth-based differentiation of microbial function through sediment-hosted aquifers and enrichment of novel symbionts in the deep terrestrial subsurface.</title>
        <authorList>
            <person name="Probst A.J."/>
            <person name="Ladd B."/>
            <person name="Jarett J.K."/>
            <person name="Geller-Mcgrath D.E."/>
            <person name="Sieber C.M."/>
            <person name="Emerson J.B."/>
            <person name="Anantharaman K."/>
            <person name="Thomas B.C."/>
            <person name="Malmstrom R."/>
            <person name="Stieglmeier M."/>
            <person name="Klingl A."/>
            <person name="Woyke T."/>
            <person name="Ryan C.M."/>
            <person name="Banfield J.F."/>
        </authorList>
    </citation>
    <scope>NUCLEOTIDE SEQUENCE [LARGE SCALE GENOMIC DNA]</scope>
    <source>
        <strain evidence="3">CG12_big_fil_rev_8_21_14_0_65_43_15</strain>
    </source>
</reference>
<dbReference type="Proteomes" id="UP000231267">
    <property type="component" value="Unassembled WGS sequence"/>
</dbReference>
<dbReference type="SUPFAM" id="SSF47413">
    <property type="entry name" value="lambda repressor-like DNA-binding domains"/>
    <property type="match status" value="1"/>
</dbReference>
<dbReference type="CDD" id="cd00093">
    <property type="entry name" value="HTH_XRE"/>
    <property type="match status" value="1"/>
</dbReference>
<keyword evidence="1" id="KW-0238">DNA-binding</keyword>
<dbReference type="Pfam" id="PF01381">
    <property type="entry name" value="HTH_3"/>
    <property type="match status" value="1"/>
</dbReference>
<accession>A0A2J0LEX1</accession>
<evidence type="ECO:0000313" key="3">
    <source>
        <dbReference type="EMBL" id="PIW66408.1"/>
    </source>
</evidence>
<dbReference type="GO" id="GO:0003677">
    <property type="term" value="F:DNA binding"/>
    <property type="evidence" value="ECO:0007669"/>
    <property type="project" value="UniProtKB-KW"/>
</dbReference>
<comment type="caution">
    <text evidence="3">The sequence shown here is derived from an EMBL/GenBank/DDBJ whole genome shotgun (WGS) entry which is preliminary data.</text>
</comment>
<evidence type="ECO:0000259" key="2">
    <source>
        <dbReference type="PROSITE" id="PS50943"/>
    </source>
</evidence>
<dbReference type="PANTHER" id="PTHR46558:SF3">
    <property type="entry name" value="TRANSCRIPTIONAL REGULATOR"/>
    <property type="match status" value="1"/>
</dbReference>
<name>A0A2J0LEX1_9BACT</name>
<dbReference type="Gene3D" id="1.10.260.40">
    <property type="entry name" value="lambda repressor-like DNA-binding domains"/>
    <property type="match status" value="1"/>
</dbReference>
<dbReference type="EMBL" id="PFGP01000081">
    <property type="protein sequence ID" value="PIW66408.1"/>
    <property type="molecule type" value="Genomic_DNA"/>
</dbReference>
<gene>
    <name evidence="3" type="ORF">COW11_03375</name>
</gene>
<evidence type="ECO:0000256" key="1">
    <source>
        <dbReference type="ARBA" id="ARBA00023125"/>
    </source>
</evidence>
<sequence>MDRQKLGKKIKLARIELDLNQTQLAKKINAKQKSISRYETGTSLPSIETLVKIAKILKKPAGYFLDEQEKEE</sequence>
<dbReference type="PROSITE" id="PS50943">
    <property type="entry name" value="HTH_CROC1"/>
    <property type="match status" value="1"/>
</dbReference>
<dbReference type="InterPro" id="IPR001387">
    <property type="entry name" value="Cro/C1-type_HTH"/>
</dbReference>
<feature type="domain" description="HTH cro/C1-type" evidence="2">
    <location>
        <begin position="10"/>
        <end position="64"/>
    </location>
</feature>
<dbReference type="PANTHER" id="PTHR46558">
    <property type="entry name" value="TRACRIPTIONAL REGULATORY PROTEIN-RELATED-RELATED"/>
    <property type="match status" value="1"/>
</dbReference>
<organism evidence="3 4">
    <name type="scientific">Candidatus Taenaricola geysiri</name>
    <dbReference type="NCBI Taxonomy" id="1974752"/>
    <lineage>
        <taxon>Bacteria</taxon>
        <taxon>Pseudomonadati</taxon>
        <taxon>Candidatus Omnitrophota</taxon>
        <taxon>Candidatus Taenaricola</taxon>
    </lineage>
</organism>